<feature type="domain" description="AB hydrolase-1" evidence="1">
    <location>
        <begin position="90"/>
        <end position="197"/>
    </location>
</feature>
<reference evidence="2 3" key="1">
    <citation type="submission" date="2018-02" db="EMBL/GenBank/DDBJ databases">
        <title>Jeotgalibacillus proteolyticum sp. nov. a protease producing bacterium isolated from ocean sediments of Laizhou Bay.</title>
        <authorList>
            <person name="Li Y."/>
        </authorList>
    </citation>
    <scope>NUCLEOTIDE SEQUENCE [LARGE SCALE GENOMIC DNA]</scope>
    <source>
        <strain evidence="2 3">22-7</strain>
    </source>
</reference>
<dbReference type="InterPro" id="IPR052920">
    <property type="entry name" value="DNA-binding_regulatory"/>
</dbReference>
<evidence type="ECO:0000259" key="1">
    <source>
        <dbReference type="Pfam" id="PF00561"/>
    </source>
</evidence>
<dbReference type="Proteomes" id="UP000239047">
    <property type="component" value="Unassembled WGS sequence"/>
</dbReference>
<dbReference type="AlphaFoldDB" id="A0A2S5GEA1"/>
<gene>
    <name evidence="2" type="ORF">C4B60_04475</name>
</gene>
<proteinExistence type="predicted"/>
<name>A0A2S5GEA1_9BACL</name>
<evidence type="ECO:0000313" key="3">
    <source>
        <dbReference type="Proteomes" id="UP000239047"/>
    </source>
</evidence>
<dbReference type="InterPro" id="IPR029058">
    <property type="entry name" value="AB_hydrolase_fold"/>
</dbReference>
<comment type="caution">
    <text evidence="2">The sequence shown here is derived from an EMBL/GenBank/DDBJ whole genome shotgun (WGS) entry which is preliminary data.</text>
</comment>
<dbReference type="InterPro" id="IPR000073">
    <property type="entry name" value="AB_hydrolase_1"/>
</dbReference>
<dbReference type="OrthoDB" id="9776685at2"/>
<accession>A0A2S5GEA1</accession>
<dbReference type="EMBL" id="PREZ01000002">
    <property type="protein sequence ID" value="PPA71326.1"/>
    <property type="molecule type" value="Genomic_DNA"/>
</dbReference>
<organism evidence="2 3">
    <name type="scientific">Jeotgalibacillus proteolyticus</name>
    <dbReference type="NCBI Taxonomy" id="2082395"/>
    <lineage>
        <taxon>Bacteria</taxon>
        <taxon>Bacillati</taxon>
        <taxon>Bacillota</taxon>
        <taxon>Bacilli</taxon>
        <taxon>Bacillales</taxon>
        <taxon>Caryophanaceae</taxon>
        <taxon>Jeotgalibacillus</taxon>
    </lineage>
</organism>
<dbReference type="Pfam" id="PF00561">
    <property type="entry name" value="Abhydrolase_1"/>
    <property type="match status" value="1"/>
</dbReference>
<evidence type="ECO:0000313" key="2">
    <source>
        <dbReference type="EMBL" id="PPA71326.1"/>
    </source>
</evidence>
<protein>
    <recommendedName>
        <fullName evidence="1">AB hydrolase-1 domain-containing protein</fullName>
    </recommendedName>
</protein>
<sequence>MTGKKRFLLAGGLAGLAGAAAAGLGYYLSNRIMYMALKEDQFILEREISAKWLILEEYDTLPKEEVWVKSPGGYQIKAIFVHPHPTNRYIIFCHGVTENKTNSIKYMNLFLSKGFNAIIYDQRRHGDSGGKTTSFGFYEKLDLKAVIDELIERAGEDVIFGIHGESMGAATMLLYAGTVEDRADFYIADCPFSDFSEQLVYMITKKKEYGRASRFAVSLADFFIRLRDGYTIQSVSPKLAVEKIKKPVLFIHSKNDGFIPAYMTESLFELKRGPKKLYIAENGEHAQSFTANEEEYSKCVDDFLEENGL</sequence>
<dbReference type="SUPFAM" id="SSF53474">
    <property type="entry name" value="alpha/beta-Hydrolases"/>
    <property type="match status" value="1"/>
</dbReference>
<dbReference type="PANTHER" id="PTHR43358:SF5">
    <property type="entry name" value="EXPORTED PROTEIN"/>
    <property type="match status" value="1"/>
</dbReference>
<dbReference type="RefSeq" id="WP_104056817.1">
    <property type="nucleotide sequence ID" value="NZ_PREZ01000002.1"/>
</dbReference>
<dbReference type="PANTHER" id="PTHR43358">
    <property type="entry name" value="ALPHA/BETA-HYDROLASE"/>
    <property type="match status" value="1"/>
</dbReference>
<keyword evidence="3" id="KW-1185">Reference proteome</keyword>
<dbReference type="Gene3D" id="3.40.50.1820">
    <property type="entry name" value="alpha/beta hydrolase"/>
    <property type="match status" value="1"/>
</dbReference>